<dbReference type="InterPro" id="IPR014241">
    <property type="entry name" value="Cyt_c_oxidase_su1_bac"/>
</dbReference>
<evidence type="ECO:0000256" key="17">
    <source>
        <dbReference type="SAM" id="MobiDB-lite"/>
    </source>
</evidence>
<evidence type="ECO:0000313" key="20">
    <source>
        <dbReference type="Proteomes" id="UP001568698"/>
    </source>
</evidence>
<evidence type="ECO:0000256" key="14">
    <source>
        <dbReference type="ARBA" id="ARBA00047816"/>
    </source>
</evidence>
<comment type="pathway">
    <text evidence="2 16">Energy metabolism; oxidative phosphorylation.</text>
</comment>
<proteinExistence type="inferred from homology"/>
<comment type="catalytic activity">
    <reaction evidence="14 16">
        <text>4 Fe(II)-[cytochrome c] + O2 + 8 H(+)(in) = 4 Fe(III)-[cytochrome c] + 2 H2O + 4 H(+)(out)</text>
        <dbReference type="Rhea" id="RHEA:11436"/>
        <dbReference type="Rhea" id="RHEA-COMP:10350"/>
        <dbReference type="Rhea" id="RHEA-COMP:14399"/>
        <dbReference type="ChEBI" id="CHEBI:15377"/>
        <dbReference type="ChEBI" id="CHEBI:15378"/>
        <dbReference type="ChEBI" id="CHEBI:15379"/>
        <dbReference type="ChEBI" id="CHEBI:29033"/>
        <dbReference type="ChEBI" id="CHEBI:29034"/>
        <dbReference type="EC" id="7.1.1.9"/>
    </reaction>
</comment>
<keyword evidence="3 15" id="KW-0813">Transport</keyword>
<evidence type="ECO:0000256" key="9">
    <source>
        <dbReference type="ARBA" id="ARBA00022982"/>
    </source>
</evidence>
<feature type="transmembrane region" description="Helical" evidence="16">
    <location>
        <begin position="200"/>
        <end position="225"/>
    </location>
</feature>
<name>A0ABV4K4L9_9BACT</name>
<evidence type="ECO:0000313" key="19">
    <source>
        <dbReference type="EMBL" id="MEZ7196783.1"/>
    </source>
</evidence>
<organism evidence="19 20">
    <name type="scientific">Pseudodesulfovibrio karagichevae</name>
    <dbReference type="NCBI Taxonomy" id="3239305"/>
    <lineage>
        <taxon>Bacteria</taxon>
        <taxon>Pseudomonadati</taxon>
        <taxon>Thermodesulfobacteriota</taxon>
        <taxon>Desulfovibrionia</taxon>
        <taxon>Desulfovibrionales</taxon>
        <taxon>Desulfovibrionaceae</taxon>
    </lineage>
</organism>
<keyword evidence="5 15" id="KW-0679">Respiratory chain</keyword>
<dbReference type="Gene3D" id="1.20.210.10">
    <property type="entry name" value="Cytochrome c oxidase-like, subunit I domain"/>
    <property type="match status" value="1"/>
</dbReference>
<keyword evidence="8" id="KW-1278">Translocase</keyword>
<comment type="function">
    <text evidence="16">Cytochrome c oxidase is the component of the respiratory chain that catalyzes the reduction of oxygen to water. Subunits 1-3 form the functional core of the enzyme complex. CO I is the catalytic subunit of the enzyme. Electrons originating in cytochrome c are transferred via the copper A center of subunit 2 and heme A of subunit 1 to the bimetallic center formed by heme A3 and copper B.</text>
</comment>
<evidence type="ECO:0000256" key="5">
    <source>
        <dbReference type="ARBA" id="ARBA00022660"/>
    </source>
</evidence>
<dbReference type="EC" id="7.1.1.9" evidence="16"/>
<dbReference type="NCBIfam" id="TIGR02891">
    <property type="entry name" value="CtaD_CoxA"/>
    <property type="match status" value="1"/>
</dbReference>
<dbReference type="InterPro" id="IPR023616">
    <property type="entry name" value="Cyt_c_oxase-like_su1_dom"/>
</dbReference>
<feature type="region of interest" description="Disordered" evidence="17">
    <location>
        <begin position="512"/>
        <end position="540"/>
    </location>
</feature>
<evidence type="ECO:0000259" key="18">
    <source>
        <dbReference type="PROSITE" id="PS50855"/>
    </source>
</evidence>
<dbReference type="PROSITE" id="PS50855">
    <property type="entry name" value="COX1"/>
    <property type="match status" value="1"/>
</dbReference>
<dbReference type="PANTHER" id="PTHR10422:SF18">
    <property type="entry name" value="CYTOCHROME C OXIDASE SUBUNIT 1"/>
    <property type="match status" value="1"/>
</dbReference>
<feature type="transmembrane region" description="Helical" evidence="16">
    <location>
        <begin position="466"/>
        <end position="486"/>
    </location>
</feature>
<protein>
    <recommendedName>
        <fullName evidence="16">Cytochrome c oxidase subunit 1</fullName>
        <ecNumber evidence="16">7.1.1.9</ecNumber>
    </recommendedName>
</protein>
<comment type="caution">
    <text evidence="19">The sequence shown here is derived from an EMBL/GenBank/DDBJ whole genome shotgun (WGS) entry which is preliminary data.</text>
</comment>
<keyword evidence="11 16" id="KW-0408">Iron</keyword>
<evidence type="ECO:0000256" key="15">
    <source>
        <dbReference type="RuleBase" id="RU000370"/>
    </source>
</evidence>
<evidence type="ECO:0000256" key="8">
    <source>
        <dbReference type="ARBA" id="ARBA00022967"/>
    </source>
</evidence>
<feature type="transmembrane region" description="Helical" evidence="16">
    <location>
        <begin position="34"/>
        <end position="53"/>
    </location>
</feature>
<keyword evidence="13 16" id="KW-0472">Membrane</keyword>
<keyword evidence="6 15" id="KW-0812">Transmembrane</keyword>
<reference evidence="19 20" key="1">
    <citation type="submission" date="2024-08" db="EMBL/GenBank/DDBJ databases">
        <title>Sulfate-reducing bacteria isolated from formation water of the oil field in Kazakhstan and description of Pseudodesulfovibrio sp.</title>
        <authorList>
            <person name="Bidzhieva S.K."/>
            <person name="Tourova T.P."/>
            <person name="Grouzdev D.S."/>
            <person name="Beletsky A.V."/>
            <person name="Sokolova D.S."/>
            <person name="Samigullina S.R."/>
            <person name="Poltaraus A.B."/>
            <person name="Avtukh A.N."/>
            <person name="Tereshina V.M."/>
            <person name="Zhaparov N.S."/>
            <person name="Mardanov A.V."/>
            <person name="Nazina T.N."/>
        </authorList>
    </citation>
    <scope>NUCLEOTIDE SEQUENCE [LARGE SCALE GENOMIC DNA]</scope>
    <source>
        <strain evidence="19 20">9FUS</strain>
    </source>
</reference>
<dbReference type="InterPro" id="IPR036927">
    <property type="entry name" value="Cyt_c_oxase-like_su1_sf"/>
</dbReference>
<evidence type="ECO:0000256" key="16">
    <source>
        <dbReference type="RuleBase" id="RU363061"/>
    </source>
</evidence>
<dbReference type="RefSeq" id="WP_371386307.1">
    <property type="nucleotide sequence ID" value="NZ_JBGLYH010000019.1"/>
</dbReference>
<dbReference type="EMBL" id="JBGLYH010000019">
    <property type="protein sequence ID" value="MEZ7196783.1"/>
    <property type="molecule type" value="Genomic_DNA"/>
</dbReference>
<comment type="similarity">
    <text evidence="15">Belongs to the heme-copper respiratory oxidase family.</text>
</comment>
<feature type="transmembrane region" description="Helical" evidence="16">
    <location>
        <begin position="314"/>
        <end position="338"/>
    </location>
</feature>
<feature type="domain" description="Cytochrome oxidase subunit I profile" evidence="18">
    <location>
        <begin position="16"/>
        <end position="525"/>
    </location>
</feature>
<feature type="transmembrane region" description="Helical" evidence="16">
    <location>
        <begin position="350"/>
        <end position="370"/>
    </location>
</feature>
<evidence type="ECO:0000256" key="10">
    <source>
        <dbReference type="ARBA" id="ARBA00022989"/>
    </source>
</evidence>
<evidence type="ECO:0000256" key="11">
    <source>
        <dbReference type="ARBA" id="ARBA00023004"/>
    </source>
</evidence>
<keyword evidence="16" id="KW-1003">Cell membrane</keyword>
<accession>A0ABV4K4L9</accession>
<feature type="transmembrane region" description="Helical" evidence="16">
    <location>
        <begin position="280"/>
        <end position="302"/>
    </location>
</feature>
<keyword evidence="20" id="KW-1185">Reference proteome</keyword>
<keyword evidence="10 16" id="KW-1133">Transmembrane helix</keyword>
<feature type="transmembrane region" description="Helical" evidence="16">
    <location>
        <begin position="158"/>
        <end position="180"/>
    </location>
</feature>
<keyword evidence="4 15" id="KW-0349">Heme</keyword>
<evidence type="ECO:0000256" key="4">
    <source>
        <dbReference type="ARBA" id="ARBA00022617"/>
    </source>
</evidence>
<feature type="transmembrane region" description="Helical" evidence="16">
    <location>
        <begin position="118"/>
        <end position="138"/>
    </location>
</feature>
<evidence type="ECO:0000256" key="6">
    <source>
        <dbReference type="ARBA" id="ARBA00022692"/>
    </source>
</evidence>
<keyword evidence="7 16" id="KW-0479">Metal-binding</keyword>
<dbReference type="PRINTS" id="PR01165">
    <property type="entry name" value="CYCOXIDASEI"/>
</dbReference>
<evidence type="ECO:0000256" key="2">
    <source>
        <dbReference type="ARBA" id="ARBA00004673"/>
    </source>
</evidence>
<feature type="transmembrane region" description="Helical" evidence="16">
    <location>
        <begin position="73"/>
        <end position="98"/>
    </location>
</feature>
<dbReference type="InterPro" id="IPR000883">
    <property type="entry name" value="Cyt_C_Oxase_1"/>
</dbReference>
<dbReference type="Pfam" id="PF00115">
    <property type="entry name" value="COX1"/>
    <property type="match status" value="1"/>
</dbReference>
<evidence type="ECO:0000256" key="13">
    <source>
        <dbReference type="ARBA" id="ARBA00023136"/>
    </source>
</evidence>
<dbReference type="SUPFAM" id="SSF81442">
    <property type="entry name" value="Cytochrome c oxidase subunit I-like"/>
    <property type="match status" value="1"/>
</dbReference>
<comment type="subcellular location">
    <subcellularLocation>
        <location evidence="16">Cell membrane</location>
        <topology evidence="16">Multi-pass membrane protein</topology>
    </subcellularLocation>
    <subcellularLocation>
        <location evidence="1">Membrane</location>
        <topology evidence="1">Multi-pass membrane protein</topology>
    </subcellularLocation>
</comment>
<keyword evidence="9 15" id="KW-0249">Electron transport</keyword>
<dbReference type="Proteomes" id="UP001568698">
    <property type="component" value="Unassembled WGS sequence"/>
</dbReference>
<evidence type="ECO:0000256" key="1">
    <source>
        <dbReference type="ARBA" id="ARBA00004141"/>
    </source>
</evidence>
<dbReference type="PANTHER" id="PTHR10422">
    <property type="entry name" value="CYTOCHROME C OXIDASE SUBUNIT 1"/>
    <property type="match status" value="1"/>
</dbReference>
<sequence>MATEAVSPGFMASGGKSWVREWLFTLDHKRIGMLYLWCITLFFAIGVCIGMVIRMELFWPGKDFIGQQAYNALFTVHGVIMIFIVVIPSIPAAFGNLFLPLQLGAEDVAFPRLNTFSFWLYVIGGATALISLFTGGGAPDTGWTFYVPFSAVTTTNVSVAVAGVFILGFSSILTGLNFIVTIHRLRAPGLTWTRLTLFAWALYATAWIQVLATPILSITVVLIIVERLLGLGIFDPARGGDPILYQHLFWIYSHPAVYIMILPAMGVISDIIPVFCRKSIFGYKTIVGSSLAIAFAGSLVWAHHMFVSGMSDTAVMVFSFLTFIVAVPSAVKVFNWLSTMYKGSIRLEPPLIYALGFIFLFAMGGITGLVLGSAGTDMHVHDTYFVVGHFHYVIFGGTGFGMFAAIHYWFPKMYGRMYNRKQAITAALILVVGLNGLYFPMYLLGLEGMPRRYYDYLPQFTSLHRLSTYGSWITFAGLALMFWNLIHSRYRGEPVGRNPWKAATLEWTLPSPPPTHNFDTEPVVTHGPYDFSEVRDDDHA</sequence>
<dbReference type="PROSITE" id="PS00077">
    <property type="entry name" value="COX1_CUB"/>
    <property type="match status" value="1"/>
</dbReference>
<feature type="transmembrane region" description="Helical" evidence="16">
    <location>
        <begin position="245"/>
        <end position="268"/>
    </location>
</feature>
<dbReference type="InterPro" id="IPR023615">
    <property type="entry name" value="Cyt_c_Oxase_su1_BS"/>
</dbReference>
<evidence type="ECO:0000256" key="3">
    <source>
        <dbReference type="ARBA" id="ARBA00022448"/>
    </source>
</evidence>
<evidence type="ECO:0000256" key="12">
    <source>
        <dbReference type="ARBA" id="ARBA00023008"/>
    </source>
</evidence>
<gene>
    <name evidence="19" type="primary">ctaD</name>
    <name evidence="19" type="ORF">AB6M95_08500</name>
</gene>
<evidence type="ECO:0000256" key="7">
    <source>
        <dbReference type="ARBA" id="ARBA00022723"/>
    </source>
</evidence>
<feature type="transmembrane region" description="Helical" evidence="16">
    <location>
        <begin position="390"/>
        <end position="411"/>
    </location>
</feature>
<keyword evidence="12 16" id="KW-0186">Copper</keyword>
<feature type="transmembrane region" description="Helical" evidence="16">
    <location>
        <begin position="423"/>
        <end position="446"/>
    </location>
</feature>